<feature type="region of interest" description="Disordered" evidence="20">
    <location>
        <begin position="1143"/>
        <end position="1204"/>
    </location>
</feature>
<feature type="region of interest" description="Disordered" evidence="20">
    <location>
        <begin position="845"/>
        <end position="874"/>
    </location>
</feature>
<dbReference type="FunFam" id="3.30.1370.10:FF:000057">
    <property type="entry name" value="High density lipoprotein binding protein"/>
    <property type="match status" value="1"/>
</dbReference>
<dbReference type="SUPFAM" id="SSF54791">
    <property type="entry name" value="Eukaryotic type KH-domain (KH-domain type I)"/>
    <property type="match status" value="12"/>
</dbReference>
<dbReference type="InterPro" id="IPR057778">
    <property type="entry name" value="KH_Vigilin_N"/>
</dbReference>
<dbReference type="Pfam" id="PF24668">
    <property type="entry name" value="KH_Vigilin"/>
    <property type="match status" value="1"/>
</dbReference>
<feature type="domain" description="K Homology" evidence="21">
    <location>
        <begin position="152"/>
        <end position="220"/>
    </location>
</feature>
<feature type="domain" description="K Homology" evidence="21">
    <location>
        <begin position="983"/>
        <end position="1052"/>
    </location>
</feature>
<dbReference type="GO" id="GO:0005737">
    <property type="term" value="C:cytoplasm"/>
    <property type="evidence" value="ECO:0007669"/>
    <property type="project" value="UniProtKB-SubCell"/>
</dbReference>
<evidence type="ECO:0000256" key="11">
    <source>
        <dbReference type="ARBA" id="ARBA00023055"/>
    </source>
</evidence>
<dbReference type="PANTHER" id="PTHR10627:SF34">
    <property type="entry name" value="VIGILIN"/>
    <property type="match status" value="1"/>
</dbReference>
<feature type="domain" description="K Homology" evidence="21">
    <location>
        <begin position="586"/>
        <end position="655"/>
    </location>
</feature>
<sequence>MSSVAVLTQESFNEHRSGLLPEQVKSPLAGPSRAEDEDSLPTYKDAFPPLPEKATSPDGVQEAGNAWASKLRPLKSSIITQVFHVPLEERKYKDMNQFGEGDQAKVCLDIMHKTGAHLELSMAKDQGLSIMVSGKHDAVMKARKEIVSRLQTQASATVAIPKEHHRYVIGKSGEKLQELELKTATKIQIPRPEDPSNHIKISGTKEGLEKAKHEILLISAEQDKRAVERVNIEKVYHPFITGAYNKLVGELMQETGARINVPPPSVNKMEIVITGEKEQVALAMAKIRKIYEEKANSYTVSSVSAPSWLHRFIIGKKGQNLAKITQQMPKVHIEFTEGEDKITLEGPTKDVQMVQGQIEAIVTDLASRMDYTEIIVDPKFHRHLIGKGGANINRIKEQHKVSVRIPHDNEKSNLIRIEGDPLGVQEAKKELLELASRMENERTKDMIIEQRFHRAIIGQKGEKIKEIRDKFPEVIINFPDPMQKSDIVQLRGPRTEVEKCTKFMQKIVAEMVENGYSVSVPIFKQFHKNIIGKGGANIKKIREETNTKIDLPAENSNSEMIVITGKKANCEAAKIRILAIQKELANITEVEVSIPSKLHNSLIGSKGRFVRSIMEECGGVHIHFPTEGSGIDAVTIRGPAEEVEKAKNQLLSLAEEKQTKSHTVELCAKPEYHKFLIGKGGGNIRKVRDSTGARIIFPTPQDKDQELITVMGTEEAVAEAQKVLEALIKSLDNVVEDGMTVDPKHHRFFVARRGQVLREIAEEYGGVIVSFPRTASQSDKVTLKGAKDCVVAAKKRMLELIEDLDAQVTMECVIPQKFHRSIMGPKGSRIQQITKDHNVQIKFPDREDLQASSTDASVQENGEANGEVKEPVDPSAPRKCDIIVLSGRKERCEAAVEALKALVPVTIEVEVPFELHRYIIGQKGSGIRKMMDEFEVNIQVPAPELQSDIISVTGLACLLDRAKEGLLERVKELQAEQEDRALRSFKLTITVDPKYHPKIIGRKGAIITQIRNEHEVNIQFPEKNDENQDQITITGYEQNAVAARDAIQAIVNELDEMISEDITLDSRVHARIIGARGKGIRKIMDEFKVDVRFPQSGASDPNLVTVTGRPEQVDEAIDHLLNLEEEYISDVVENEAKMAYMKPSGSSASSVEEPRGPSKGFVVREAPWTTGNEKAPDMSSSEEFPSFGTPVAAAKSSPWGPKRF</sequence>
<reference evidence="22" key="1">
    <citation type="submission" date="2021-02" db="EMBL/GenBank/DDBJ databases">
        <title>Comparative genomics reveals that relaxation of natural selection precedes convergent phenotypic evolution of cavefish.</title>
        <authorList>
            <person name="Peng Z."/>
        </authorList>
    </citation>
    <scope>NUCLEOTIDE SEQUENCE</scope>
    <source>
        <tissue evidence="22">Muscle</tissue>
    </source>
</reference>
<evidence type="ECO:0000256" key="9">
    <source>
        <dbReference type="ARBA" id="ARBA00022884"/>
    </source>
</evidence>
<dbReference type="InterPro" id="IPR004087">
    <property type="entry name" value="KH_dom"/>
</dbReference>
<feature type="domain" description="K Homology" evidence="21">
    <location>
        <begin position="440"/>
        <end position="509"/>
    </location>
</feature>
<dbReference type="CDD" id="cd22413">
    <property type="entry name" value="KH-I_Vigilin_rpt10"/>
    <property type="match status" value="1"/>
</dbReference>
<dbReference type="Gene3D" id="3.30.1370.10">
    <property type="entry name" value="K Homology domain, type 1"/>
    <property type="match status" value="13"/>
</dbReference>
<evidence type="ECO:0000256" key="1">
    <source>
        <dbReference type="ARBA" id="ARBA00004123"/>
    </source>
</evidence>
<keyword evidence="6" id="KW-0597">Phosphoprotein</keyword>
<feature type="domain" description="K Homology" evidence="21">
    <location>
        <begin position="733"/>
        <end position="802"/>
    </location>
</feature>
<evidence type="ECO:0000256" key="14">
    <source>
        <dbReference type="ARBA" id="ARBA00023221"/>
    </source>
</evidence>
<dbReference type="CDD" id="cd22415">
    <property type="entry name" value="KH-I_Vigilin_rpt12"/>
    <property type="match status" value="1"/>
</dbReference>
<evidence type="ECO:0000256" key="6">
    <source>
        <dbReference type="ARBA" id="ARBA00022553"/>
    </source>
</evidence>
<keyword evidence="13" id="KW-1207">Sterol metabolism</keyword>
<dbReference type="CDD" id="cd22406">
    <property type="entry name" value="KH-I_Vigilin_rpt2"/>
    <property type="match status" value="1"/>
</dbReference>
<dbReference type="FunFam" id="3.30.1370.10:FF:000046">
    <property type="entry name" value="High density lipoprotein binding protein"/>
    <property type="match status" value="1"/>
</dbReference>
<comment type="caution">
    <text evidence="22">The sequence shown here is derived from an EMBL/GenBank/DDBJ whole genome shotgun (WGS) entry which is preliminary data.</text>
</comment>
<dbReference type="CDD" id="cd22418">
    <property type="entry name" value="KH-I_Vigilin_rpt15"/>
    <property type="match status" value="1"/>
</dbReference>
<evidence type="ECO:0000256" key="10">
    <source>
        <dbReference type="ARBA" id="ARBA00022990"/>
    </source>
</evidence>
<dbReference type="CDD" id="cd22414">
    <property type="entry name" value="KH-I_Vigilin_rpt11"/>
    <property type="match status" value="1"/>
</dbReference>
<evidence type="ECO:0000256" key="8">
    <source>
        <dbReference type="ARBA" id="ARBA00022850"/>
    </source>
</evidence>
<feature type="domain" description="K Homology" evidence="21">
    <location>
        <begin position="514"/>
        <end position="582"/>
    </location>
</feature>
<keyword evidence="10" id="KW-0007">Acetylation</keyword>
<keyword evidence="14" id="KW-0753">Steroid metabolism</keyword>
<dbReference type="GO" id="GO:0034364">
    <property type="term" value="C:high-density lipoprotein particle"/>
    <property type="evidence" value="ECO:0007669"/>
    <property type="project" value="UniProtKB-KW"/>
</dbReference>
<keyword evidence="4" id="KW-0963">Cytoplasm</keyword>
<proteinExistence type="predicted"/>
<dbReference type="CDD" id="cd22409">
    <property type="entry name" value="KH-I_Vigilin_rpt5"/>
    <property type="match status" value="1"/>
</dbReference>
<dbReference type="InterPro" id="IPR004088">
    <property type="entry name" value="KH_dom_type_1"/>
</dbReference>
<evidence type="ECO:0000256" key="3">
    <source>
        <dbReference type="ARBA" id="ARBA00022448"/>
    </source>
</evidence>
<dbReference type="PROSITE" id="PS50084">
    <property type="entry name" value="KH_TYPE_1"/>
    <property type="match status" value="13"/>
</dbReference>
<keyword evidence="12" id="KW-0443">Lipid metabolism</keyword>
<keyword evidence="23" id="KW-1185">Reference proteome</keyword>
<dbReference type="GO" id="GO:0005634">
    <property type="term" value="C:nucleus"/>
    <property type="evidence" value="ECO:0007669"/>
    <property type="project" value="UniProtKB-SubCell"/>
</dbReference>
<evidence type="ECO:0000256" key="12">
    <source>
        <dbReference type="ARBA" id="ARBA00023098"/>
    </source>
</evidence>
<evidence type="ECO:0000256" key="2">
    <source>
        <dbReference type="ARBA" id="ARBA00004496"/>
    </source>
</evidence>
<evidence type="ECO:0000256" key="17">
    <source>
        <dbReference type="ARBA" id="ARBA00055815"/>
    </source>
</evidence>
<dbReference type="CDD" id="cd22417">
    <property type="entry name" value="KH-I_Vigilin_rpt14"/>
    <property type="match status" value="1"/>
</dbReference>
<dbReference type="CDD" id="cd22405">
    <property type="entry name" value="KH-I_Vigilin_rpt1"/>
    <property type="match status" value="1"/>
</dbReference>
<feature type="domain" description="K Homology" evidence="21">
    <location>
        <begin position="905"/>
        <end position="971"/>
    </location>
</feature>
<dbReference type="CDD" id="cd22410">
    <property type="entry name" value="KH-I_Vigilin_rpt7"/>
    <property type="match status" value="1"/>
</dbReference>
<evidence type="ECO:0000256" key="15">
    <source>
        <dbReference type="ARBA" id="ARBA00023242"/>
    </source>
</evidence>
<keyword evidence="7" id="KW-0677">Repeat</keyword>
<feature type="region of interest" description="Disordered" evidence="20">
    <location>
        <begin position="1"/>
        <end position="61"/>
    </location>
</feature>
<evidence type="ECO:0000256" key="5">
    <source>
        <dbReference type="ARBA" id="ARBA00022548"/>
    </source>
</evidence>
<accession>A0A9W8C509</accession>
<comment type="function">
    <text evidence="17">Appears to play a role in cell sterol metabolism. It may function to protect cells from over-accumulation of cholesterol.</text>
</comment>
<feature type="compositionally biased region" description="Polar residues" evidence="20">
    <location>
        <begin position="1"/>
        <end position="11"/>
    </location>
</feature>
<dbReference type="AlphaFoldDB" id="A0A9W8C509"/>
<keyword evidence="11" id="KW-0445">Lipid transport</keyword>
<evidence type="ECO:0000256" key="20">
    <source>
        <dbReference type="SAM" id="MobiDB-lite"/>
    </source>
</evidence>
<protein>
    <recommendedName>
        <fullName evidence="16">Vigilin</fullName>
    </recommendedName>
    <alternativeName>
        <fullName evidence="18">High density lipoprotein-binding protein</fullName>
    </alternativeName>
</protein>
<dbReference type="GO" id="GO:0006869">
    <property type="term" value="P:lipid transport"/>
    <property type="evidence" value="ECO:0007669"/>
    <property type="project" value="UniProtKB-KW"/>
</dbReference>
<dbReference type="Pfam" id="PF00013">
    <property type="entry name" value="KH_1"/>
    <property type="match status" value="13"/>
</dbReference>
<keyword evidence="5" id="KW-0153">Cholesterol metabolism</keyword>
<keyword evidence="15" id="KW-0539">Nucleus</keyword>
<dbReference type="InterPro" id="IPR036612">
    <property type="entry name" value="KH_dom_type_1_sf"/>
</dbReference>
<evidence type="ECO:0000256" key="13">
    <source>
        <dbReference type="ARBA" id="ARBA00023166"/>
    </source>
</evidence>
<dbReference type="FunFam" id="3.30.1370.10:FF:000039">
    <property type="entry name" value="vigilin isoform X1"/>
    <property type="match status" value="1"/>
</dbReference>
<evidence type="ECO:0000313" key="23">
    <source>
        <dbReference type="Proteomes" id="UP001059041"/>
    </source>
</evidence>
<evidence type="ECO:0000256" key="4">
    <source>
        <dbReference type="ARBA" id="ARBA00022490"/>
    </source>
</evidence>
<keyword evidence="9 19" id="KW-0694">RNA-binding</keyword>
<keyword evidence="8" id="KW-0345">HDL</keyword>
<dbReference type="FunFam" id="3.30.1370.10:FF:000018">
    <property type="entry name" value="vigilin isoform X1"/>
    <property type="match status" value="3"/>
</dbReference>
<dbReference type="Proteomes" id="UP001059041">
    <property type="component" value="Linkage Group LG7"/>
</dbReference>
<dbReference type="FunFam" id="3.30.1370.10:FF:000033">
    <property type="entry name" value="vigilin isoform X1"/>
    <property type="match status" value="1"/>
</dbReference>
<feature type="domain" description="K Homology" evidence="21">
    <location>
        <begin position="224"/>
        <end position="292"/>
    </location>
</feature>
<dbReference type="GO" id="GO:0003729">
    <property type="term" value="F:mRNA binding"/>
    <property type="evidence" value="ECO:0007669"/>
    <property type="project" value="TreeGrafter"/>
</dbReference>
<dbReference type="EMBL" id="JAFHDT010000007">
    <property type="protein sequence ID" value="KAI7807851.1"/>
    <property type="molecule type" value="Genomic_DNA"/>
</dbReference>
<organism evidence="22 23">
    <name type="scientific">Triplophysa rosa</name>
    <name type="common">Cave loach</name>
    <dbReference type="NCBI Taxonomy" id="992332"/>
    <lineage>
        <taxon>Eukaryota</taxon>
        <taxon>Metazoa</taxon>
        <taxon>Chordata</taxon>
        <taxon>Craniata</taxon>
        <taxon>Vertebrata</taxon>
        <taxon>Euteleostomi</taxon>
        <taxon>Actinopterygii</taxon>
        <taxon>Neopterygii</taxon>
        <taxon>Teleostei</taxon>
        <taxon>Ostariophysi</taxon>
        <taxon>Cypriniformes</taxon>
        <taxon>Nemacheilidae</taxon>
        <taxon>Triplophysa</taxon>
    </lineage>
</organism>
<evidence type="ECO:0000256" key="16">
    <source>
        <dbReference type="ARBA" id="ARBA00039270"/>
    </source>
</evidence>
<feature type="domain" description="K Homology" evidence="21">
    <location>
        <begin position="806"/>
        <end position="904"/>
    </location>
</feature>
<feature type="domain" description="K Homology" evidence="21">
    <location>
        <begin position="297"/>
        <end position="363"/>
    </location>
</feature>
<comment type="subcellular location">
    <subcellularLocation>
        <location evidence="2">Cytoplasm</location>
    </subcellularLocation>
    <subcellularLocation>
        <location evidence="1">Nucleus</location>
    </subcellularLocation>
</comment>
<evidence type="ECO:0000256" key="18">
    <source>
        <dbReference type="ARBA" id="ARBA00077940"/>
    </source>
</evidence>
<dbReference type="SMART" id="SM00322">
    <property type="entry name" value="KH"/>
    <property type="match status" value="13"/>
</dbReference>
<evidence type="ECO:0000256" key="19">
    <source>
        <dbReference type="PROSITE-ProRule" id="PRU00117"/>
    </source>
</evidence>
<evidence type="ECO:0000256" key="7">
    <source>
        <dbReference type="ARBA" id="ARBA00022737"/>
    </source>
</evidence>
<keyword evidence="3" id="KW-0813">Transport</keyword>
<feature type="compositionally biased region" description="Polar residues" evidence="20">
    <location>
        <begin position="850"/>
        <end position="862"/>
    </location>
</feature>
<dbReference type="PANTHER" id="PTHR10627">
    <property type="entry name" value="SCP160"/>
    <property type="match status" value="1"/>
</dbReference>
<feature type="domain" description="K Homology" evidence="21">
    <location>
        <begin position="368"/>
        <end position="436"/>
    </location>
</feature>
<gene>
    <name evidence="22" type="ORF">IRJ41_011468</name>
</gene>
<name>A0A9W8C509_TRIRA</name>
<dbReference type="CDD" id="cd22411">
    <property type="entry name" value="KH-I_Vigilin_rpt8"/>
    <property type="match status" value="1"/>
</dbReference>
<dbReference type="CDD" id="cd22416">
    <property type="entry name" value="KH-I_Vigilin_rpt13"/>
    <property type="match status" value="1"/>
</dbReference>
<feature type="domain" description="K Homology" evidence="21">
    <location>
        <begin position="660"/>
        <end position="729"/>
    </location>
</feature>
<dbReference type="FunFam" id="3.30.1370.10:FF:000050">
    <property type="entry name" value="vigilin isoform X1"/>
    <property type="match status" value="1"/>
</dbReference>
<dbReference type="CDD" id="cd22412">
    <property type="entry name" value="KH-I_Vigilin_rpt9"/>
    <property type="match status" value="1"/>
</dbReference>
<dbReference type="CDD" id="cd22407">
    <property type="entry name" value="KH-I_Vigilin_rpt3"/>
    <property type="match status" value="1"/>
</dbReference>
<feature type="domain" description="K Homology" evidence="21">
    <location>
        <begin position="1056"/>
        <end position="1125"/>
    </location>
</feature>
<evidence type="ECO:0000259" key="21">
    <source>
        <dbReference type="SMART" id="SM00322"/>
    </source>
</evidence>
<dbReference type="GO" id="GO:0008203">
    <property type="term" value="P:cholesterol metabolic process"/>
    <property type="evidence" value="ECO:0007669"/>
    <property type="project" value="UniProtKB-KW"/>
</dbReference>
<dbReference type="CDD" id="cd02394">
    <property type="entry name" value="KH-I_Vigilin_rpt6"/>
    <property type="match status" value="1"/>
</dbReference>
<evidence type="ECO:0000313" key="22">
    <source>
        <dbReference type="EMBL" id="KAI7807851.1"/>
    </source>
</evidence>